<keyword evidence="2" id="KW-1185">Reference proteome</keyword>
<proteinExistence type="predicted"/>
<evidence type="ECO:0000313" key="1">
    <source>
        <dbReference type="EMBL" id="PXV73669.1"/>
    </source>
</evidence>
<sequence>MSWNLKFVNGRLSPNKSLQLTFDPPPIFAAAKMVTASNAAELRRYANNDC</sequence>
<protein>
    <submittedName>
        <fullName evidence="1">Uncharacterized protein</fullName>
    </submittedName>
</protein>
<evidence type="ECO:0000313" key="2">
    <source>
        <dbReference type="Proteomes" id="UP000247780"/>
    </source>
</evidence>
<organism evidence="1 2">
    <name type="scientific">Nitrosomonas eutropha</name>
    <dbReference type="NCBI Taxonomy" id="916"/>
    <lineage>
        <taxon>Bacteria</taxon>
        <taxon>Pseudomonadati</taxon>
        <taxon>Pseudomonadota</taxon>
        <taxon>Betaproteobacteria</taxon>
        <taxon>Nitrosomonadales</taxon>
        <taxon>Nitrosomonadaceae</taxon>
        <taxon>Nitrosomonas</taxon>
    </lineage>
</organism>
<dbReference type="Proteomes" id="UP000247780">
    <property type="component" value="Unassembled WGS sequence"/>
</dbReference>
<name>A0ABX5M6S5_9PROT</name>
<gene>
    <name evidence="1" type="ORF">C8R14_1538</name>
</gene>
<dbReference type="RefSeq" id="WP_176752619.1">
    <property type="nucleotide sequence ID" value="NZ_FMTW01000053.1"/>
</dbReference>
<reference evidence="1 2" key="1">
    <citation type="submission" date="2018-04" db="EMBL/GenBank/DDBJ databases">
        <title>Active sludge and wastewater microbial communities from Klosterneuburg, Austria.</title>
        <authorList>
            <person name="Wagner M."/>
        </authorList>
    </citation>
    <scope>NUCLEOTIDE SEQUENCE [LARGE SCALE GENOMIC DNA]</scope>
    <source>
        <strain evidence="1 2">Nm 57</strain>
    </source>
</reference>
<comment type="caution">
    <text evidence="1">The sequence shown here is derived from an EMBL/GenBank/DDBJ whole genome shotgun (WGS) entry which is preliminary data.</text>
</comment>
<accession>A0ABX5M6S5</accession>
<dbReference type="EMBL" id="QICQ01000053">
    <property type="protein sequence ID" value="PXV73669.1"/>
    <property type="molecule type" value="Genomic_DNA"/>
</dbReference>